<protein>
    <submittedName>
        <fullName evidence="1">Uncharacterized protein</fullName>
    </submittedName>
</protein>
<organism evidence="1 2">
    <name type="scientific">Oryza sativa subsp. japonica</name>
    <name type="common">Rice</name>
    <dbReference type="NCBI Taxonomy" id="39947"/>
    <lineage>
        <taxon>Eukaryota</taxon>
        <taxon>Viridiplantae</taxon>
        <taxon>Streptophyta</taxon>
        <taxon>Embryophyta</taxon>
        <taxon>Tracheophyta</taxon>
        <taxon>Spermatophyta</taxon>
        <taxon>Magnoliopsida</taxon>
        <taxon>Liliopsida</taxon>
        <taxon>Poales</taxon>
        <taxon>Poaceae</taxon>
        <taxon>BOP clade</taxon>
        <taxon>Oryzoideae</taxon>
        <taxon>Oryzeae</taxon>
        <taxon>Oryzinae</taxon>
        <taxon>Oryza</taxon>
        <taxon>Oryza sativa</taxon>
    </lineage>
</organism>
<dbReference type="AlphaFoldDB" id="Q69XJ2"/>
<proteinExistence type="predicted"/>
<reference evidence="2" key="2">
    <citation type="journal article" date="2008" name="Nucleic Acids Res.">
        <title>The rice annotation project database (RAP-DB): 2008 update.</title>
        <authorList>
            <consortium name="The rice annotation project (RAP)"/>
        </authorList>
    </citation>
    <scope>GENOME REANNOTATION</scope>
    <source>
        <strain evidence="2">cv. Nipponbare</strain>
    </source>
</reference>
<dbReference type="EMBL" id="AP003615">
    <property type="protein sequence ID" value="BAD35465.1"/>
    <property type="molecule type" value="Genomic_DNA"/>
</dbReference>
<evidence type="ECO:0000313" key="1">
    <source>
        <dbReference type="EMBL" id="BAD35465.1"/>
    </source>
</evidence>
<evidence type="ECO:0000313" key="2">
    <source>
        <dbReference type="Proteomes" id="UP000000763"/>
    </source>
</evidence>
<sequence>MSISPGLTLARLTYVRHWPPGRPVDRLGCKVSSIAAHTRGSPSLVDRSARDDDDEEHAIDQVEPLVQLHARGRLVAALARGRNWDTAQ</sequence>
<reference evidence="2" key="1">
    <citation type="journal article" date="2005" name="Nature">
        <title>The map-based sequence of the rice genome.</title>
        <authorList>
            <consortium name="International rice genome sequencing project (IRGSP)"/>
            <person name="Matsumoto T."/>
            <person name="Wu J."/>
            <person name="Kanamori H."/>
            <person name="Katayose Y."/>
            <person name="Fujisawa M."/>
            <person name="Namiki N."/>
            <person name="Mizuno H."/>
            <person name="Yamamoto K."/>
            <person name="Antonio B.A."/>
            <person name="Baba T."/>
            <person name="Sakata K."/>
            <person name="Nagamura Y."/>
            <person name="Aoki H."/>
            <person name="Arikawa K."/>
            <person name="Arita K."/>
            <person name="Bito T."/>
            <person name="Chiden Y."/>
            <person name="Fujitsuka N."/>
            <person name="Fukunaka R."/>
            <person name="Hamada M."/>
            <person name="Harada C."/>
            <person name="Hayashi A."/>
            <person name="Hijishita S."/>
            <person name="Honda M."/>
            <person name="Hosokawa S."/>
            <person name="Ichikawa Y."/>
            <person name="Idonuma A."/>
            <person name="Iijima M."/>
            <person name="Ikeda M."/>
            <person name="Ikeno M."/>
            <person name="Ito K."/>
            <person name="Ito S."/>
            <person name="Ito T."/>
            <person name="Ito Y."/>
            <person name="Ito Y."/>
            <person name="Iwabuchi A."/>
            <person name="Kamiya K."/>
            <person name="Karasawa W."/>
            <person name="Kurita K."/>
            <person name="Katagiri S."/>
            <person name="Kikuta A."/>
            <person name="Kobayashi H."/>
            <person name="Kobayashi N."/>
            <person name="Machita K."/>
            <person name="Maehara T."/>
            <person name="Masukawa M."/>
            <person name="Mizubayashi T."/>
            <person name="Mukai Y."/>
            <person name="Nagasaki H."/>
            <person name="Nagata Y."/>
            <person name="Naito S."/>
            <person name="Nakashima M."/>
            <person name="Nakama Y."/>
            <person name="Nakamichi Y."/>
            <person name="Nakamura M."/>
            <person name="Meguro A."/>
            <person name="Negishi M."/>
            <person name="Ohta I."/>
            <person name="Ohta T."/>
            <person name="Okamoto M."/>
            <person name="Ono N."/>
            <person name="Saji S."/>
            <person name="Sakaguchi M."/>
            <person name="Sakai K."/>
            <person name="Shibata M."/>
            <person name="Shimokawa T."/>
            <person name="Song J."/>
            <person name="Takazaki Y."/>
            <person name="Terasawa K."/>
            <person name="Tsugane M."/>
            <person name="Tsuji K."/>
            <person name="Ueda S."/>
            <person name="Waki K."/>
            <person name="Yamagata H."/>
            <person name="Yamamoto M."/>
            <person name="Yamamoto S."/>
            <person name="Yamane H."/>
            <person name="Yoshiki S."/>
            <person name="Yoshihara R."/>
            <person name="Yukawa K."/>
            <person name="Zhong H."/>
            <person name="Yano M."/>
            <person name="Yuan Q."/>
            <person name="Ouyang S."/>
            <person name="Liu J."/>
            <person name="Jones K.M."/>
            <person name="Gansberger K."/>
            <person name="Moffat K."/>
            <person name="Hill J."/>
            <person name="Bera J."/>
            <person name="Fadrosh D."/>
            <person name="Jin S."/>
            <person name="Johri S."/>
            <person name="Kim M."/>
            <person name="Overton L."/>
            <person name="Reardon M."/>
            <person name="Tsitrin T."/>
            <person name="Vuong H."/>
            <person name="Weaver B."/>
            <person name="Ciecko A."/>
            <person name="Tallon L."/>
            <person name="Jackson J."/>
            <person name="Pai G."/>
            <person name="Aken S.V."/>
            <person name="Utterback T."/>
            <person name="Reidmuller S."/>
            <person name="Feldblyum T."/>
            <person name="Hsiao J."/>
            <person name="Zismann V."/>
            <person name="Iobst S."/>
            <person name="de Vazeille A.R."/>
            <person name="Buell C.R."/>
            <person name="Ying K."/>
            <person name="Li Y."/>
            <person name="Lu T."/>
            <person name="Huang Y."/>
            <person name="Zhao Q."/>
            <person name="Feng Q."/>
            <person name="Zhang L."/>
            <person name="Zhu J."/>
            <person name="Weng Q."/>
            <person name="Mu J."/>
            <person name="Lu Y."/>
            <person name="Fan D."/>
            <person name="Liu Y."/>
            <person name="Guan J."/>
            <person name="Zhang Y."/>
            <person name="Yu S."/>
            <person name="Liu X."/>
            <person name="Zhang Y."/>
            <person name="Hong G."/>
            <person name="Han B."/>
            <person name="Choisne N."/>
            <person name="Demange N."/>
            <person name="Orjeda G."/>
            <person name="Samain S."/>
            <person name="Cattolico L."/>
            <person name="Pelletier E."/>
            <person name="Couloux A."/>
            <person name="Segurens B."/>
            <person name="Wincker P."/>
            <person name="D'Hont A."/>
            <person name="Scarpelli C."/>
            <person name="Weissenbach J."/>
            <person name="Salanoubat M."/>
            <person name="Quetier F."/>
            <person name="Yu Y."/>
            <person name="Kim H.R."/>
            <person name="Rambo T."/>
            <person name="Currie J."/>
            <person name="Collura K."/>
            <person name="Luo M."/>
            <person name="Yang T."/>
            <person name="Ammiraju J.S.S."/>
            <person name="Engler F."/>
            <person name="Soderlund C."/>
            <person name="Wing R.A."/>
            <person name="Palmer L.E."/>
            <person name="de la Bastide M."/>
            <person name="Spiegel L."/>
            <person name="Nascimento L."/>
            <person name="Zutavern T."/>
            <person name="O'Shaughnessy A."/>
            <person name="Dike S."/>
            <person name="Dedhia N."/>
            <person name="Preston R."/>
            <person name="Balija V."/>
            <person name="McCombie W.R."/>
            <person name="Chow T."/>
            <person name="Chen H."/>
            <person name="Chung M."/>
            <person name="Chen C."/>
            <person name="Shaw J."/>
            <person name="Wu H."/>
            <person name="Hsiao K."/>
            <person name="Chao Y."/>
            <person name="Chu M."/>
            <person name="Cheng C."/>
            <person name="Hour A."/>
            <person name="Lee P."/>
            <person name="Lin S."/>
            <person name="Lin Y."/>
            <person name="Liou J."/>
            <person name="Liu S."/>
            <person name="Hsing Y."/>
            <person name="Raghuvanshi S."/>
            <person name="Mohanty A."/>
            <person name="Bharti A.K."/>
            <person name="Gaur A."/>
            <person name="Gupta V."/>
            <person name="Kumar D."/>
            <person name="Ravi V."/>
            <person name="Vij S."/>
            <person name="Kapur A."/>
            <person name="Khurana P."/>
            <person name="Khurana P."/>
            <person name="Khurana J.P."/>
            <person name="Tyagi A.K."/>
            <person name="Gaikwad K."/>
            <person name="Singh A."/>
            <person name="Dalal V."/>
            <person name="Srivastava S."/>
            <person name="Dixit A."/>
            <person name="Pal A.K."/>
            <person name="Ghazi I.A."/>
            <person name="Yadav M."/>
            <person name="Pandit A."/>
            <person name="Bhargava A."/>
            <person name="Sureshbabu K."/>
            <person name="Batra K."/>
            <person name="Sharma T.R."/>
            <person name="Mohapatra T."/>
            <person name="Singh N.K."/>
            <person name="Messing J."/>
            <person name="Nelson A.B."/>
            <person name="Fuks G."/>
            <person name="Kavchok S."/>
            <person name="Keizer G."/>
            <person name="Linton E."/>
            <person name="Llaca V."/>
            <person name="Song R."/>
            <person name="Tanyolac B."/>
            <person name="Young S."/>
            <person name="Ho-Il K."/>
            <person name="Hahn J.H."/>
            <person name="Sangsakoo G."/>
            <person name="Vanavichit A."/>
            <person name="de Mattos Luiz.A.T."/>
            <person name="Zimmer P.D."/>
            <person name="Malone G."/>
            <person name="Dellagostin O."/>
            <person name="de Oliveira A.C."/>
            <person name="Bevan M."/>
            <person name="Bancroft I."/>
            <person name="Minx P."/>
            <person name="Cordum H."/>
            <person name="Wilson R."/>
            <person name="Cheng Z."/>
            <person name="Jin W."/>
            <person name="Jiang J."/>
            <person name="Leong S.A."/>
            <person name="Iwama H."/>
            <person name="Gojobori T."/>
            <person name="Itoh T."/>
            <person name="Niimura Y."/>
            <person name="Fujii Y."/>
            <person name="Habara T."/>
            <person name="Sakai H."/>
            <person name="Sato Y."/>
            <person name="Wilson G."/>
            <person name="Kumar K."/>
            <person name="McCouch S."/>
            <person name="Juretic N."/>
            <person name="Hoen D."/>
            <person name="Wright S."/>
            <person name="Bruskiewich R."/>
            <person name="Bureau T."/>
            <person name="Miyao A."/>
            <person name="Hirochika H."/>
            <person name="Nishikawa T."/>
            <person name="Kadowaki K."/>
            <person name="Sugiura M."/>
            <person name="Burr B."/>
            <person name="Sasaki T."/>
        </authorList>
    </citation>
    <scope>NUCLEOTIDE SEQUENCE [LARGE SCALE GENOMIC DNA]</scope>
    <source>
        <strain evidence="2">cv. Nipponbare</strain>
    </source>
</reference>
<name>Q69XJ2_ORYSJ</name>
<accession>Q69XJ2</accession>
<gene>
    <name evidence="1" type="primary">P0486H12.35</name>
</gene>
<dbReference type="Proteomes" id="UP000000763">
    <property type="component" value="Chromosome 6"/>
</dbReference>